<protein>
    <recommendedName>
        <fullName evidence="1">GIY-YIG catalytic domain-containing protein</fullName>
    </recommendedName>
</protein>
<dbReference type="InterPro" id="IPR049311">
    <property type="entry name" value="GIY_YIG_cat"/>
</dbReference>
<dbReference type="EMBL" id="FOGD01000001">
    <property type="protein sequence ID" value="SEQ36914.1"/>
    <property type="molecule type" value="Genomic_DNA"/>
</dbReference>
<sequence>MNIFSSLLEKQDADKLSRYIEQLVENLVNPINSVPLIRTASFPDKPGVYCIFEREVVIYVGETGSLKARMKDIFRTVNHSFRRSLGKRQFSGVVGVSEANAKTKFPFDVELRLTEYMESNIRVALTPVAIGRKEVEEKIVKKHAPVFNSRGQRGQL</sequence>
<feature type="domain" description="GIY-YIG catalytic" evidence="1">
    <location>
        <begin position="54"/>
        <end position="152"/>
    </location>
</feature>
<evidence type="ECO:0000259" key="1">
    <source>
        <dbReference type="Pfam" id="PF20815"/>
    </source>
</evidence>
<dbReference type="Proteomes" id="UP000199766">
    <property type="component" value="Unassembled WGS sequence"/>
</dbReference>
<dbReference type="Gene3D" id="3.40.1440.10">
    <property type="entry name" value="GIY-YIG endonuclease"/>
    <property type="match status" value="1"/>
</dbReference>
<dbReference type="InterPro" id="IPR035901">
    <property type="entry name" value="GIY-YIG_endonuc_sf"/>
</dbReference>
<evidence type="ECO:0000313" key="3">
    <source>
        <dbReference type="Proteomes" id="UP000199766"/>
    </source>
</evidence>
<proteinExistence type="predicted"/>
<dbReference type="Pfam" id="PF20815">
    <property type="entry name" value="GIY_YIG_2"/>
    <property type="match status" value="1"/>
</dbReference>
<reference evidence="2 3" key="1">
    <citation type="submission" date="2016-10" db="EMBL/GenBank/DDBJ databases">
        <authorList>
            <person name="de Groot N.N."/>
        </authorList>
    </citation>
    <scope>NUCLEOTIDE SEQUENCE [LARGE SCALE GENOMIC DNA]</scope>
    <source>
        <strain evidence="2 3">ATCC 35958</strain>
    </source>
</reference>
<keyword evidence="3" id="KW-1185">Reference proteome</keyword>
<dbReference type="RefSeq" id="WP_143059565.1">
    <property type="nucleotide sequence ID" value="NZ_FOGD01000001.1"/>
</dbReference>
<name>A0A1H9FG51_9BURK</name>
<accession>A0A1H9FG51</accession>
<dbReference type="AlphaFoldDB" id="A0A1H9FG51"/>
<dbReference type="STRING" id="180197.SAMN02982919_00547"/>
<evidence type="ECO:0000313" key="2">
    <source>
        <dbReference type="EMBL" id="SEQ36914.1"/>
    </source>
</evidence>
<dbReference type="SUPFAM" id="SSF82771">
    <property type="entry name" value="GIY-YIG endonuclease"/>
    <property type="match status" value="1"/>
</dbReference>
<dbReference type="OrthoDB" id="9809039at2"/>
<gene>
    <name evidence="2" type="ORF">SAMN02982919_00547</name>
</gene>
<organism evidence="2 3">
    <name type="scientific">Giesbergeria anulus</name>
    <dbReference type="NCBI Taxonomy" id="180197"/>
    <lineage>
        <taxon>Bacteria</taxon>
        <taxon>Pseudomonadati</taxon>
        <taxon>Pseudomonadota</taxon>
        <taxon>Betaproteobacteria</taxon>
        <taxon>Burkholderiales</taxon>
        <taxon>Comamonadaceae</taxon>
        <taxon>Giesbergeria</taxon>
    </lineage>
</organism>